<dbReference type="EMBL" id="JACHID010000015">
    <property type="protein sequence ID" value="MBB5022741.1"/>
    <property type="molecule type" value="Genomic_DNA"/>
</dbReference>
<keyword evidence="1" id="KW-1133">Transmembrane helix</keyword>
<organism evidence="2 3">
    <name type="scientific">Desulfurispira natronophila</name>
    <dbReference type="NCBI Taxonomy" id="682562"/>
    <lineage>
        <taxon>Bacteria</taxon>
        <taxon>Pseudomonadati</taxon>
        <taxon>Chrysiogenota</taxon>
        <taxon>Chrysiogenia</taxon>
        <taxon>Chrysiogenales</taxon>
        <taxon>Chrysiogenaceae</taxon>
        <taxon>Desulfurispira</taxon>
    </lineage>
</organism>
<accession>A0A7W8DHN3</accession>
<evidence type="ECO:0000313" key="3">
    <source>
        <dbReference type="Proteomes" id="UP000528322"/>
    </source>
</evidence>
<evidence type="ECO:0000313" key="2">
    <source>
        <dbReference type="EMBL" id="MBB5022741.1"/>
    </source>
</evidence>
<feature type="transmembrane region" description="Helical" evidence="1">
    <location>
        <begin position="12"/>
        <end position="32"/>
    </location>
</feature>
<dbReference type="Proteomes" id="UP000528322">
    <property type="component" value="Unassembled WGS sequence"/>
</dbReference>
<dbReference type="AlphaFoldDB" id="A0A7W8DHN3"/>
<gene>
    <name evidence="2" type="ORF">HNR37_002084</name>
</gene>
<evidence type="ECO:0000256" key="1">
    <source>
        <dbReference type="SAM" id="Phobius"/>
    </source>
</evidence>
<protein>
    <submittedName>
        <fullName evidence="2">Uncharacterized protein</fullName>
    </submittedName>
</protein>
<reference evidence="2 3" key="1">
    <citation type="submission" date="2020-08" db="EMBL/GenBank/DDBJ databases">
        <title>Genomic Encyclopedia of Type Strains, Phase IV (KMG-IV): sequencing the most valuable type-strain genomes for metagenomic binning, comparative biology and taxonomic classification.</title>
        <authorList>
            <person name="Goeker M."/>
        </authorList>
    </citation>
    <scope>NUCLEOTIDE SEQUENCE [LARGE SCALE GENOMIC DNA]</scope>
    <source>
        <strain evidence="2 3">DSM 22071</strain>
    </source>
</reference>
<keyword evidence="1" id="KW-0812">Transmembrane</keyword>
<keyword evidence="3" id="KW-1185">Reference proteome</keyword>
<sequence>MRLSPLFTPASQLTPFIISARLALTFLIISAIPRLLSSNMHCPSQDDQSGVANSYREAIFSSTMPIKPILSLV</sequence>
<keyword evidence="1" id="KW-0472">Membrane</keyword>
<comment type="caution">
    <text evidence="2">The sequence shown here is derived from an EMBL/GenBank/DDBJ whole genome shotgun (WGS) entry which is preliminary data.</text>
</comment>
<name>A0A7W8DHN3_9BACT</name>
<proteinExistence type="predicted"/>